<keyword evidence="1 2" id="KW-0732">Signal</keyword>
<evidence type="ECO:0000256" key="1">
    <source>
        <dbReference type="ARBA" id="ARBA00022729"/>
    </source>
</evidence>
<feature type="signal peptide" evidence="2">
    <location>
        <begin position="1"/>
        <end position="27"/>
    </location>
</feature>
<dbReference type="InterPro" id="IPR054828">
    <property type="entry name" value="Vit_B12_bind_prot"/>
</dbReference>
<evidence type="ECO:0000313" key="4">
    <source>
        <dbReference type="EMBL" id="RJF98101.1"/>
    </source>
</evidence>
<organism evidence="4 5">
    <name type="scientific">Noviherbaspirillum saxi</name>
    <dbReference type="NCBI Taxonomy" id="2320863"/>
    <lineage>
        <taxon>Bacteria</taxon>
        <taxon>Pseudomonadati</taxon>
        <taxon>Pseudomonadota</taxon>
        <taxon>Betaproteobacteria</taxon>
        <taxon>Burkholderiales</taxon>
        <taxon>Oxalobacteraceae</taxon>
        <taxon>Noviherbaspirillum</taxon>
    </lineage>
</organism>
<dbReference type="RefSeq" id="WP_119768046.1">
    <property type="nucleotide sequence ID" value="NZ_QYUO01000001.1"/>
</dbReference>
<dbReference type="AlphaFoldDB" id="A0A3A3FVD9"/>
<dbReference type="Pfam" id="PF01497">
    <property type="entry name" value="Peripla_BP_2"/>
    <property type="match status" value="1"/>
</dbReference>
<dbReference type="PANTHER" id="PTHR30535:SF34">
    <property type="entry name" value="MOLYBDATE-BINDING PROTEIN MOLA"/>
    <property type="match status" value="1"/>
</dbReference>
<evidence type="ECO:0000256" key="2">
    <source>
        <dbReference type="SAM" id="SignalP"/>
    </source>
</evidence>
<feature type="chain" id="PRO_5017212422" evidence="2">
    <location>
        <begin position="28"/>
        <end position="303"/>
    </location>
</feature>
<dbReference type="Proteomes" id="UP000265955">
    <property type="component" value="Unassembled WGS sequence"/>
</dbReference>
<dbReference type="Gene3D" id="3.40.50.1980">
    <property type="entry name" value="Nitrogenase molybdenum iron protein domain"/>
    <property type="match status" value="2"/>
</dbReference>
<evidence type="ECO:0000313" key="5">
    <source>
        <dbReference type="Proteomes" id="UP000265955"/>
    </source>
</evidence>
<keyword evidence="5" id="KW-1185">Reference proteome</keyword>
<evidence type="ECO:0000259" key="3">
    <source>
        <dbReference type="PROSITE" id="PS50983"/>
    </source>
</evidence>
<accession>A0A3A3FVD9</accession>
<dbReference type="PROSITE" id="PS50983">
    <property type="entry name" value="FE_B12_PBP"/>
    <property type="match status" value="1"/>
</dbReference>
<name>A0A3A3FVD9_9BURK</name>
<dbReference type="PANTHER" id="PTHR30535">
    <property type="entry name" value="VITAMIN B12-BINDING PROTEIN"/>
    <property type="match status" value="1"/>
</dbReference>
<dbReference type="InterPro" id="IPR002491">
    <property type="entry name" value="ABC_transptr_periplasmic_BD"/>
</dbReference>
<dbReference type="SUPFAM" id="SSF53807">
    <property type="entry name" value="Helical backbone' metal receptor"/>
    <property type="match status" value="1"/>
</dbReference>
<dbReference type="GO" id="GO:0071281">
    <property type="term" value="P:cellular response to iron ion"/>
    <property type="evidence" value="ECO:0007669"/>
    <property type="project" value="TreeGrafter"/>
</dbReference>
<dbReference type="EMBL" id="QYUO01000001">
    <property type="protein sequence ID" value="RJF98101.1"/>
    <property type="molecule type" value="Genomic_DNA"/>
</dbReference>
<protein>
    <submittedName>
        <fullName evidence="4">Cobalamin-binding protein</fullName>
    </submittedName>
</protein>
<dbReference type="NCBIfam" id="NF038402">
    <property type="entry name" value="TroA_like"/>
    <property type="match status" value="1"/>
</dbReference>
<dbReference type="OrthoDB" id="6495095at2"/>
<comment type="caution">
    <text evidence="4">The sequence shown here is derived from an EMBL/GenBank/DDBJ whole genome shotgun (WGS) entry which is preliminary data.</text>
</comment>
<gene>
    <name evidence="4" type="ORF">D3871_05910</name>
</gene>
<dbReference type="InterPro" id="IPR050902">
    <property type="entry name" value="ABC_Transporter_SBP"/>
</dbReference>
<sequence length="303" mass="33576">MIGKLCRKYMVRMALIALAVQAMPAQAVISIHDDAGDLVTLAQPARRVISLSPHVTEMLFAAGGAARIVGTVNYSDYPPEAKTIPRVGDNRAVDVERLLSLKPDLLVVWRHNASSRQMEQLRRLGIPLFYSEPHKLDDIPRSVVRLGQLMGTEQQAQQSAGALQRQLDGLVSRYRNRPLVRVFYQVWDKPLYTLNEKHIISDAIRICGGENIFAALPMAAPSITQEAVLKENPEVIVSGDRNDQPVSGIEIWKQYPSMLAVKRGNLFAIDGNLINRSGPRIIEGATELCARLEQARSRRGAGQ</sequence>
<feature type="domain" description="Fe/B12 periplasmic-binding" evidence="3">
    <location>
        <begin position="47"/>
        <end position="296"/>
    </location>
</feature>
<proteinExistence type="predicted"/>
<dbReference type="CDD" id="cd01144">
    <property type="entry name" value="BtuF"/>
    <property type="match status" value="1"/>
</dbReference>
<reference evidence="5" key="1">
    <citation type="submission" date="2018-09" db="EMBL/GenBank/DDBJ databases">
        <authorList>
            <person name="Zhu H."/>
        </authorList>
    </citation>
    <scope>NUCLEOTIDE SEQUENCE [LARGE SCALE GENOMIC DNA]</scope>
    <source>
        <strain evidence="5">K1R23-30</strain>
    </source>
</reference>